<evidence type="ECO:0000256" key="1">
    <source>
        <dbReference type="ARBA" id="ARBA00005854"/>
    </source>
</evidence>
<dbReference type="Pfam" id="PF00389">
    <property type="entry name" value="2-Hacid_dh"/>
    <property type="match status" value="1"/>
</dbReference>
<evidence type="ECO:0000313" key="8">
    <source>
        <dbReference type="Proteomes" id="UP001196870"/>
    </source>
</evidence>
<comment type="caution">
    <text evidence="7">The sequence shown here is derived from an EMBL/GenBank/DDBJ whole genome shotgun (WGS) entry which is preliminary data.</text>
</comment>
<dbReference type="Gene3D" id="3.40.50.720">
    <property type="entry name" value="NAD(P)-binding Rossmann-like Domain"/>
    <property type="match status" value="2"/>
</dbReference>
<dbReference type="InterPro" id="IPR029753">
    <property type="entry name" value="D-isomer_DH_CS"/>
</dbReference>
<dbReference type="SUPFAM" id="SSF52283">
    <property type="entry name" value="Formate/glycerate dehydrogenase catalytic domain-like"/>
    <property type="match status" value="1"/>
</dbReference>
<evidence type="ECO:0000259" key="5">
    <source>
        <dbReference type="Pfam" id="PF00389"/>
    </source>
</evidence>
<dbReference type="InterPro" id="IPR050418">
    <property type="entry name" value="D-iso_2-hydroxyacid_DH_PdxB"/>
</dbReference>
<dbReference type="RefSeq" id="WP_211855619.1">
    <property type="nucleotide sequence ID" value="NZ_JAAGBB010000042.1"/>
</dbReference>
<dbReference type="PANTHER" id="PTHR43761">
    <property type="entry name" value="D-ISOMER SPECIFIC 2-HYDROXYACID DEHYDROGENASE FAMILY PROTEIN (AFU_ORTHOLOGUE AFUA_1G13630)"/>
    <property type="match status" value="1"/>
</dbReference>
<evidence type="ECO:0000313" key="7">
    <source>
        <dbReference type="EMBL" id="MBR0667840.1"/>
    </source>
</evidence>
<dbReference type="EMBL" id="JAAGBB010000042">
    <property type="protein sequence ID" value="MBR0667840.1"/>
    <property type="molecule type" value="Genomic_DNA"/>
</dbReference>
<feature type="domain" description="D-isomer specific 2-hydroxyacid dehydrogenase catalytic" evidence="5">
    <location>
        <begin position="17"/>
        <end position="311"/>
    </location>
</feature>
<dbReference type="SUPFAM" id="SSF51735">
    <property type="entry name" value="NAD(P)-binding Rossmann-fold domains"/>
    <property type="match status" value="1"/>
</dbReference>
<dbReference type="Pfam" id="PF02826">
    <property type="entry name" value="2-Hacid_dh_C"/>
    <property type="match status" value="1"/>
</dbReference>
<evidence type="ECO:0000256" key="3">
    <source>
        <dbReference type="ARBA" id="ARBA00023027"/>
    </source>
</evidence>
<dbReference type="InterPro" id="IPR006139">
    <property type="entry name" value="D-isomer_2_OHA_DH_cat_dom"/>
</dbReference>
<name>A0ABS5F5J8_9PROT</name>
<dbReference type="Proteomes" id="UP001196870">
    <property type="component" value="Unassembled WGS sequence"/>
</dbReference>
<dbReference type="PANTHER" id="PTHR43761:SF1">
    <property type="entry name" value="D-ISOMER SPECIFIC 2-HYDROXYACID DEHYDROGENASE CATALYTIC DOMAIN-CONTAINING PROTEIN-RELATED"/>
    <property type="match status" value="1"/>
</dbReference>
<evidence type="ECO:0000259" key="6">
    <source>
        <dbReference type="Pfam" id="PF02826"/>
    </source>
</evidence>
<reference evidence="8" key="1">
    <citation type="journal article" date="2021" name="Syst. Appl. Microbiol.">
        <title>Roseomonas hellenica sp. nov., isolated from roots of wild-growing Alkanna tinctoria.</title>
        <authorList>
            <person name="Rat A."/>
            <person name="Naranjo H.D."/>
            <person name="Lebbe L."/>
            <person name="Cnockaert M."/>
            <person name="Krigas N."/>
            <person name="Grigoriadou K."/>
            <person name="Maloupa E."/>
            <person name="Willems A."/>
        </authorList>
    </citation>
    <scope>NUCLEOTIDE SEQUENCE [LARGE SCALE GENOMIC DNA]</scope>
    <source>
        <strain evidence="8">LMG 31523</strain>
    </source>
</reference>
<comment type="similarity">
    <text evidence="1 4">Belongs to the D-isomer specific 2-hydroxyacid dehydrogenase family.</text>
</comment>
<dbReference type="PROSITE" id="PS00671">
    <property type="entry name" value="D_2_HYDROXYACID_DH_3"/>
    <property type="match status" value="1"/>
</dbReference>
<sequence length="312" mass="32192">MRVTFHYEAGPALAAQLAALEDVTVETCAEADEARFAALLPRTEVLWHVLKPVTSAHMDAAPSLKLIQKIGVGVNTIDVEAAKARGIAVCNLPGTNSPAVAEMTLLLMLGALRQAARFDAATRAGNGWAQPPAVQDGLRELGGLTVGLIGAGAVPRALAPVLHALGCHVLYTATAPKPDGPGEFRSLDALLVESDLVSLHAPLTPATRHMIGAAAIARMKPGAVLVNTARGGLVDTAALAAALTSGRLSAAGIDVFEEEPVASGNPLLSLPNVLLAPHIAWLTTGTFARSFALAAENCRRLRDGAALLHRVA</sequence>
<keyword evidence="2 4" id="KW-0560">Oxidoreductase</keyword>
<protein>
    <submittedName>
        <fullName evidence="7">Hydroxyacid dehydrogenase</fullName>
    </submittedName>
</protein>
<keyword evidence="3" id="KW-0520">NAD</keyword>
<organism evidence="7 8">
    <name type="scientific">Plastoroseomonas hellenica</name>
    <dbReference type="NCBI Taxonomy" id="2687306"/>
    <lineage>
        <taxon>Bacteria</taxon>
        <taxon>Pseudomonadati</taxon>
        <taxon>Pseudomonadota</taxon>
        <taxon>Alphaproteobacteria</taxon>
        <taxon>Acetobacterales</taxon>
        <taxon>Acetobacteraceae</taxon>
        <taxon>Plastoroseomonas</taxon>
    </lineage>
</organism>
<dbReference type="InterPro" id="IPR006140">
    <property type="entry name" value="D-isomer_DH_NAD-bd"/>
</dbReference>
<evidence type="ECO:0000256" key="4">
    <source>
        <dbReference type="RuleBase" id="RU003719"/>
    </source>
</evidence>
<dbReference type="InterPro" id="IPR036291">
    <property type="entry name" value="NAD(P)-bd_dom_sf"/>
</dbReference>
<feature type="domain" description="D-isomer specific 2-hydroxyacid dehydrogenase NAD-binding" evidence="6">
    <location>
        <begin position="106"/>
        <end position="280"/>
    </location>
</feature>
<keyword evidence="8" id="KW-1185">Reference proteome</keyword>
<proteinExistence type="inferred from homology"/>
<evidence type="ECO:0000256" key="2">
    <source>
        <dbReference type="ARBA" id="ARBA00023002"/>
    </source>
</evidence>
<dbReference type="CDD" id="cd12175">
    <property type="entry name" value="2-Hacid_dh_11"/>
    <property type="match status" value="1"/>
</dbReference>
<gene>
    <name evidence="7" type="ORF">GXW71_26025</name>
</gene>
<accession>A0ABS5F5J8</accession>